<dbReference type="SUPFAM" id="SSF52266">
    <property type="entry name" value="SGNH hydrolase"/>
    <property type="match status" value="1"/>
</dbReference>
<dbReference type="RefSeq" id="WP_123048130.1">
    <property type="nucleotide sequence ID" value="NZ_PTJO01000004.1"/>
</dbReference>
<accession>A0A3M8K8A6</accession>
<comment type="caution">
    <text evidence="3">The sequence shown here is derived from an EMBL/GenBank/DDBJ whole genome shotgun (WGS) entry which is preliminary data.</text>
</comment>
<dbReference type="GO" id="GO:0016787">
    <property type="term" value="F:hydrolase activity"/>
    <property type="evidence" value="ECO:0007669"/>
    <property type="project" value="UniProtKB-KW"/>
</dbReference>
<evidence type="ECO:0000259" key="2">
    <source>
        <dbReference type="Pfam" id="PF13472"/>
    </source>
</evidence>
<evidence type="ECO:0000313" key="3">
    <source>
        <dbReference type="EMBL" id="RNE48995.1"/>
    </source>
</evidence>
<dbReference type="Gene3D" id="3.40.50.1110">
    <property type="entry name" value="SGNH hydrolase"/>
    <property type="match status" value="1"/>
</dbReference>
<evidence type="ECO:0000313" key="4">
    <source>
        <dbReference type="Proteomes" id="UP000266975"/>
    </source>
</evidence>
<dbReference type="Pfam" id="PF13472">
    <property type="entry name" value="Lipase_GDSL_2"/>
    <property type="match status" value="1"/>
</dbReference>
<organism evidence="3 4">
    <name type="scientific">Corynebacterium alimapuense</name>
    <dbReference type="NCBI Taxonomy" id="1576874"/>
    <lineage>
        <taxon>Bacteria</taxon>
        <taxon>Bacillati</taxon>
        <taxon>Actinomycetota</taxon>
        <taxon>Actinomycetes</taxon>
        <taxon>Mycobacteriales</taxon>
        <taxon>Corynebacteriaceae</taxon>
        <taxon>Corynebacterium</taxon>
    </lineage>
</organism>
<gene>
    <name evidence="3" type="ORF">C5L39_06845</name>
</gene>
<dbReference type="OrthoDB" id="4529562at2"/>
<dbReference type="InterPro" id="IPR036514">
    <property type="entry name" value="SGNH_hydro_sf"/>
</dbReference>
<dbReference type="InterPro" id="IPR013830">
    <property type="entry name" value="SGNH_hydro"/>
</dbReference>
<feature type="chain" id="PRO_5038544840" evidence="1">
    <location>
        <begin position="30"/>
        <end position="309"/>
    </location>
</feature>
<sequence length="309" mass="32066">MSLNRLLSRAGASLAAAMLALSGIPAATAVGSAPVSGEEGTMVIFGDSVSADPPLGIYLADKLSSQAVAETVAPLSSQEGIGVGSVGVSAGTLEGHCPSSLNSYGIRTAEALGLEAVDFSCNGASVLAKESASGDNDMLVDQVDEALAEGTLDSNTERILITMGLNDTYSQSELPEEEVKELFVAAASEQVSRIQEQAPQARIQIVGYASITDGEYVCLVHGPGVDARVAIPQVGAWESMAQDMQQRLATTTGTEFVDLKPSTANAHLCSPDDQRMWTSISDASSGRSHQPVHLNQRGHEHVAEVLIAS</sequence>
<keyword evidence="3" id="KW-0378">Hydrolase</keyword>
<proteinExistence type="predicted"/>
<protein>
    <submittedName>
        <fullName evidence="3">Hydrolase</fullName>
    </submittedName>
</protein>
<name>A0A3M8K8A6_9CORY</name>
<keyword evidence="4" id="KW-1185">Reference proteome</keyword>
<keyword evidence="1" id="KW-0732">Signal</keyword>
<dbReference type="EMBL" id="PTJO01000004">
    <property type="protein sequence ID" value="RNE48995.1"/>
    <property type="molecule type" value="Genomic_DNA"/>
</dbReference>
<feature type="domain" description="SGNH hydrolase-type esterase" evidence="2">
    <location>
        <begin position="96"/>
        <end position="300"/>
    </location>
</feature>
<reference evidence="3 4" key="1">
    <citation type="submission" date="2018-02" db="EMBL/GenBank/DDBJ databases">
        <title>Corynebacterium alimpuense sp. nov., a marine obligate actinomycete isolated from sediments of Valparaiso bay, Chile.</title>
        <authorList>
            <person name="Claverias F."/>
            <person name="Gonzales-Siles L."/>
            <person name="Salva-Serra F."/>
            <person name="Inganaes E."/>
            <person name="Molin K."/>
            <person name="Cumsille A."/>
            <person name="Undabarrena A."/>
            <person name="Couve E."/>
            <person name="Moore E.R.B."/>
            <person name="Gomila M."/>
            <person name="Camara B."/>
        </authorList>
    </citation>
    <scope>NUCLEOTIDE SEQUENCE [LARGE SCALE GENOMIC DNA]</scope>
    <source>
        <strain evidence="3 4">CCUG 69366</strain>
    </source>
</reference>
<evidence type="ECO:0000256" key="1">
    <source>
        <dbReference type="SAM" id="SignalP"/>
    </source>
</evidence>
<feature type="signal peptide" evidence="1">
    <location>
        <begin position="1"/>
        <end position="29"/>
    </location>
</feature>
<dbReference type="AlphaFoldDB" id="A0A3M8K8A6"/>
<dbReference type="Proteomes" id="UP000266975">
    <property type="component" value="Unassembled WGS sequence"/>
</dbReference>